<evidence type="ECO:0000313" key="2">
    <source>
        <dbReference type="Proteomes" id="UP000256780"/>
    </source>
</evidence>
<accession>A0A975WR94</accession>
<evidence type="ECO:0000313" key="1">
    <source>
        <dbReference type="EMBL" id="SOY41268.1"/>
    </source>
</evidence>
<name>A0A975WR94_9BURK</name>
<sequence>MGGWPNAGQARIIYTFKHVC</sequence>
<protein>
    <submittedName>
        <fullName evidence="1">Uncharacterized protein</fullName>
    </submittedName>
</protein>
<proteinExistence type="predicted"/>
<dbReference type="Proteomes" id="UP000256780">
    <property type="component" value="Chromosome CBM2587_a"/>
</dbReference>
<dbReference type="EMBL" id="OFSQ01000001">
    <property type="protein sequence ID" value="SOY41268.1"/>
    <property type="molecule type" value="Genomic_DNA"/>
</dbReference>
<dbReference type="AlphaFoldDB" id="A0A975WR94"/>
<organism evidence="1 2">
    <name type="scientific">Cupriavidus taiwanensis</name>
    <dbReference type="NCBI Taxonomy" id="164546"/>
    <lineage>
        <taxon>Bacteria</taxon>
        <taxon>Pseudomonadati</taxon>
        <taxon>Pseudomonadota</taxon>
        <taxon>Betaproteobacteria</taxon>
        <taxon>Burkholderiales</taxon>
        <taxon>Burkholderiaceae</taxon>
        <taxon>Cupriavidus</taxon>
    </lineage>
</organism>
<gene>
    <name evidence="1" type="ORF">CBM2587_A10235</name>
</gene>
<reference evidence="1 2" key="1">
    <citation type="submission" date="2018-01" db="EMBL/GenBank/DDBJ databases">
        <authorList>
            <person name="Clerissi C."/>
        </authorList>
    </citation>
    <scope>NUCLEOTIDE SEQUENCE [LARGE SCALE GENOMIC DNA]</scope>
    <source>
        <strain evidence="1">Cupriavidus sp. LMG 19464</strain>
    </source>
</reference>
<comment type="caution">
    <text evidence="1">The sequence shown here is derived from an EMBL/GenBank/DDBJ whole genome shotgun (WGS) entry which is preliminary data.</text>
</comment>